<dbReference type="Proteomes" id="UP000314294">
    <property type="component" value="Unassembled WGS sequence"/>
</dbReference>
<organism evidence="2 3">
    <name type="scientific">Liparis tanakae</name>
    <name type="common">Tanaka's snailfish</name>
    <dbReference type="NCBI Taxonomy" id="230148"/>
    <lineage>
        <taxon>Eukaryota</taxon>
        <taxon>Metazoa</taxon>
        <taxon>Chordata</taxon>
        <taxon>Craniata</taxon>
        <taxon>Vertebrata</taxon>
        <taxon>Euteleostomi</taxon>
        <taxon>Actinopterygii</taxon>
        <taxon>Neopterygii</taxon>
        <taxon>Teleostei</taxon>
        <taxon>Neoteleostei</taxon>
        <taxon>Acanthomorphata</taxon>
        <taxon>Eupercaria</taxon>
        <taxon>Perciformes</taxon>
        <taxon>Cottioidei</taxon>
        <taxon>Cottales</taxon>
        <taxon>Liparidae</taxon>
        <taxon>Liparis</taxon>
    </lineage>
</organism>
<feature type="region of interest" description="Disordered" evidence="1">
    <location>
        <begin position="129"/>
        <end position="158"/>
    </location>
</feature>
<dbReference type="AlphaFoldDB" id="A0A4Z2FSX7"/>
<accession>A0A4Z2FSX7</accession>
<evidence type="ECO:0000313" key="2">
    <source>
        <dbReference type="EMBL" id="TNN43863.1"/>
    </source>
</evidence>
<feature type="compositionally biased region" description="Acidic residues" evidence="1">
    <location>
        <begin position="137"/>
        <end position="152"/>
    </location>
</feature>
<dbReference type="InterPro" id="IPR051566">
    <property type="entry name" value="CNKSR"/>
</dbReference>
<feature type="compositionally biased region" description="Basic residues" evidence="1">
    <location>
        <begin position="237"/>
        <end position="256"/>
    </location>
</feature>
<gene>
    <name evidence="2" type="primary">CNKSR1_0</name>
    <name evidence="2" type="ORF">EYF80_045957</name>
</gene>
<keyword evidence="2" id="KW-0418">Kinase</keyword>
<protein>
    <submittedName>
        <fullName evidence="2">Connector enhancer of kinase suppressor of ras 1</fullName>
    </submittedName>
</protein>
<dbReference type="GO" id="GO:0016301">
    <property type="term" value="F:kinase activity"/>
    <property type="evidence" value="ECO:0007669"/>
    <property type="project" value="UniProtKB-KW"/>
</dbReference>
<comment type="caution">
    <text evidence="2">The sequence shown here is derived from an EMBL/GenBank/DDBJ whole genome shotgun (WGS) entry which is preliminary data.</text>
</comment>
<dbReference type="PANTHER" id="PTHR12844:SF10">
    <property type="entry name" value="CONNECTOR ENHANCER OF KINASE SUPPRESSOR OF RAS 1"/>
    <property type="match status" value="1"/>
</dbReference>
<evidence type="ECO:0000256" key="1">
    <source>
        <dbReference type="SAM" id="MobiDB-lite"/>
    </source>
</evidence>
<proteinExistence type="predicted"/>
<feature type="compositionally biased region" description="Polar residues" evidence="1">
    <location>
        <begin position="202"/>
        <end position="213"/>
    </location>
</feature>
<dbReference type="PANTHER" id="PTHR12844">
    <property type="entry name" value="CONNECTOR ENCHANCER OF KINASE SUPPRESSOR OF RAS"/>
    <property type="match status" value="1"/>
</dbReference>
<reference evidence="2 3" key="1">
    <citation type="submission" date="2019-03" db="EMBL/GenBank/DDBJ databases">
        <title>First draft genome of Liparis tanakae, snailfish: a comprehensive survey of snailfish specific genes.</title>
        <authorList>
            <person name="Kim W."/>
            <person name="Song I."/>
            <person name="Jeong J.-H."/>
            <person name="Kim D."/>
            <person name="Kim S."/>
            <person name="Ryu S."/>
            <person name="Song J.Y."/>
            <person name="Lee S.K."/>
        </authorList>
    </citation>
    <scope>NUCLEOTIDE SEQUENCE [LARGE SCALE GENOMIC DNA]</scope>
    <source>
        <tissue evidence="2">Muscle</tissue>
    </source>
</reference>
<dbReference type="EMBL" id="SRLO01000941">
    <property type="protein sequence ID" value="TNN43863.1"/>
    <property type="molecule type" value="Genomic_DNA"/>
</dbReference>
<keyword evidence="3" id="KW-1185">Reference proteome</keyword>
<feature type="region of interest" description="Disordered" evidence="1">
    <location>
        <begin position="176"/>
        <end position="274"/>
    </location>
</feature>
<dbReference type="OrthoDB" id="2157866at2759"/>
<name>A0A4Z2FSX7_9TELE</name>
<keyword evidence="2" id="KW-0808">Transferase</keyword>
<sequence length="437" mass="47507">MLYVTHHFIEPLQRASAETDATVYDKEKDIISVCRLLVSVCDEILSSSPEGLLTHTAQLESGIEITSTGSSNHYVTGTAVEASSDAYLKILAGDEVGWSKANLVKKLRENPNGVTLVLKKIPGVVGRRNPVQISSTQEEEEERSEGEEEEDEVNPRHSIFERVAASVRSLSFRRAIQSPGVQQPPMGQEESELSSDREDQETLTLTSYHSQQGALAPTSASECYSETESESETSPSPRRRNKKVQSHTLPRLKGKSHAPLSSLVTGGSRGTEGGPVDEMGMMLNNIKEGGVSLIGHEQPFTHDHFRKSFIRRNKNPVINEKAHTLRALQSTLKATPTPTEEVALETAAEETAAEETAAEETAAEETASAQPGDAYRLSAGEQLVDAEPSDVLLEIPLGSPSISPLLDLSLGSLQDSINEQLSEMLESGEPAENYFYI</sequence>
<feature type="compositionally biased region" description="Acidic residues" evidence="1">
    <location>
        <begin position="189"/>
        <end position="201"/>
    </location>
</feature>
<evidence type="ECO:0000313" key="3">
    <source>
        <dbReference type="Proteomes" id="UP000314294"/>
    </source>
</evidence>